<accession>A0AAD7ZKN1</accession>
<reference evidence="1" key="2">
    <citation type="submission" date="2023-05" db="EMBL/GenBank/DDBJ databases">
        <authorList>
            <person name="Fouks B."/>
        </authorList>
    </citation>
    <scope>NUCLEOTIDE SEQUENCE</scope>
    <source>
        <strain evidence="1">Stay&amp;Tobe</strain>
        <tissue evidence="1">Testes</tissue>
    </source>
</reference>
<dbReference type="AlphaFoldDB" id="A0AAD7ZKN1"/>
<protein>
    <submittedName>
        <fullName evidence="1">Uncharacterized protein</fullName>
    </submittedName>
</protein>
<gene>
    <name evidence="1" type="ORF">L9F63_003498</name>
</gene>
<organism evidence="1 2">
    <name type="scientific">Diploptera punctata</name>
    <name type="common">Pacific beetle cockroach</name>
    <dbReference type="NCBI Taxonomy" id="6984"/>
    <lineage>
        <taxon>Eukaryota</taxon>
        <taxon>Metazoa</taxon>
        <taxon>Ecdysozoa</taxon>
        <taxon>Arthropoda</taxon>
        <taxon>Hexapoda</taxon>
        <taxon>Insecta</taxon>
        <taxon>Pterygota</taxon>
        <taxon>Neoptera</taxon>
        <taxon>Polyneoptera</taxon>
        <taxon>Dictyoptera</taxon>
        <taxon>Blattodea</taxon>
        <taxon>Blaberoidea</taxon>
        <taxon>Blaberidae</taxon>
        <taxon>Diplopterinae</taxon>
        <taxon>Diploptera</taxon>
    </lineage>
</organism>
<evidence type="ECO:0000313" key="1">
    <source>
        <dbReference type="EMBL" id="KAJ9582156.1"/>
    </source>
</evidence>
<evidence type="ECO:0000313" key="2">
    <source>
        <dbReference type="Proteomes" id="UP001233999"/>
    </source>
</evidence>
<comment type="caution">
    <text evidence="1">The sequence shown here is derived from an EMBL/GenBank/DDBJ whole genome shotgun (WGS) entry which is preliminary data.</text>
</comment>
<proteinExistence type="predicted"/>
<reference evidence="1" key="1">
    <citation type="journal article" date="2023" name="IScience">
        <title>Live-bearing cockroach genome reveals convergent evolutionary mechanisms linked to viviparity in insects and beyond.</title>
        <authorList>
            <person name="Fouks B."/>
            <person name="Harrison M.C."/>
            <person name="Mikhailova A.A."/>
            <person name="Marchal E."/>
            <person name="English S."/>
            <person name="Carruthers M."/>
            <person name="Jennings E.C."/>
            <person name="Chiamaka E.L."/>
            <person name="Frigard R.A."/>
            <person name="Pippel M."/>
            <person name="Attardo G.M."/>
            <person name="Benoit J.B."/>
            <person name="Bornberg-Bauer E."/>
            <person name="Tobe S.S."/>
        </authorList>
    </citation>
    <scope>NUCLEOTIDE SEQUENCE</scope>
    <source>
        <strain evidence="1">Stay&amp;Tobe</strain>
    </source>
</reference>
<dbReference type="Proteomes" id="UP001233999">
    <property type="component" value="Unassembled WGS sequence"/>
</dbReference>
<keyword evidence="2" id="KW-1185">Reference proteome</keyword>
<sequence length="64" mass="7647">AKTLPDDTVEYIVTTVNGYKEYYTLFIISFKIVIHFELERIYTRGHLRKVTLHIQYRGGERLNL</sequence>
<feature type="non-terminal residue" evidence="1">
    <location>
        <position position="64"/>
    </location>
</feature>
<name>A0AAD7ZKN1_DIPPU</name>
<dbReference type="EMBL" id="JASPKZ010007822">
    <property type="protein sequence ID" value="KAJ9582156.1"/>
    <property type="molecule type" value="Genomic_DNA"/>
</dbReference>
<feature type="non-terminal residue" evidence="1">
    <location>
        <position position="1"/>
    </location>
</feature>